<evidence type="ECO:0000313" key="4">
    <source>
        <dbReference type="EMBL" id="VDI55579.1"/>
    </source>
</evidence>
<keyword evidence="2" id="KW-0812">Transmembrane</keyword>
<dbReference type="Proteomes" id="UP000596742">
    <property type="component" value="Unassembled WGS sequence"/>
</dbReference>
<evidence type="ECO:0000313" key="5">
    <source>
        <dbReference type="Proteomes" id="UP000596742"/>
    </source>
</evidence>
<feature type="region of interest" description="Disordered" evidence="1">
    <location>
        <begin position="60"/>
        <end position="91"/>
    </location>
</feature>
<feature type="domain" description="WSC" evidence="3">
    <location>
        <begin position="1"/>
        <end position="53"/>
    </location>
</feature>
<gene>
    <name evidence="4" type="ORF">MGAL_10B048869</name>
</gene>
<feature type="compositionally biased region" description="Low complexity" evidence="1">
    <location>
        <begin position="81"/>
        <end position="91"/>
    </location>
</feature>
<dbReference type="AlphaFoldDB" id="A0A8B6FUQ8"/>
<accession>A0A8B6FUQ8</accession>
<dbReference type="Pfam" id="PF01822">
    <property type="entry name" value="WSC"/>
    <property type="match status" value="1"/>
</dbReference>
<comment type="caution">
    <text evidence="4">The sequence shown here is derived from an EMBL/GenBank/DDBJ whole genome shotgun (WGS) entry which is preliminary data.</text>
</comment>
<evidence type="ECO:0000256" key="2">
    <source>
        <dbReference type="SAM" id="Phobius"/>
    </source>
</evidence>
<dbReference type="PROSITE" id="PS51212">
    <property type="entry name" value="WSC"/>
    <property type="match status" value="1"/>
</dbReference>
<evidence type="ECO:0000259" key="3">
    <source>
        <dbReference type="PROSITE" id="PS51212"/>
    </source>
</evidence>
<dbReference type="InterPro" id="IPR002889">
    <property type="entry name" value="WSC_carb-bd"/>
</dbReference>
<keyword evidence="5" id="KW-1185">Reference proteome</keyword>
<reference evidence="4" key="1">
    <citation type="submission" date="2018-11" db="EMBL/GenBank/DDBJ databases">
        <authorList>
            <person name="Alioto T."/>
            <person name="Alioto T."/>
        </authorList>
    </citation>
    <scope>NUCLEOTIDE SEQUENCE</scope>
</reference>
<dbReference type="OrthoDB" id="5985073at2759"/>
<protein>
    <recommendedName>
        <fullName evidence="3">WSC domain-containing protein</fullName>
    </recommendedName>
</protein>
<evidence type="ECO:0000256" key="1">
    <source>
        <dbReference type="SAM" id="MobiDB-lite"/>
    </source>
</evidence>
<organism evidence="4 5">
    <name type="scientific">Mytilus galloprovincialis</name>
    <name type="common">Mediterranean mussel</name>
    <dbReference type="NCBI Taxonomy" id="29158"/>
    <lineage>
        <taxon>Eukaryota</taxon>
        <taxon>Metazoa</taxon>
        <taxon>Spiralia</taxon>
        <taxon>Lophotrochozoa</taxon>
        <taxon>Mollusca</taxon>
        <taxon>Bivalvia</taxon>
        <taxon>Autobranchia</taxon>
        <taxon>Pteriomorphia</taxon>
        <taxon>Mytilida</taxon>
        <taxon>Mytiloidea</taxon>
        <taxon>Mytilidae</taxon>
        <taxon>Mytilinae</taxon>
        <taxon>Mytilus</taxon>
    </lineage>
</organism>
<dbReference type="EMBL" id="UYJE01007512">
    <property type="protein sequence ID" value="VDI55579.1"/>
    <property type="molecule type" value="Genomic_DNA"/>
</dbReference>
<sequence>MELQASNECFCDNSLGNANVFQRKSDNECDLPCKGNQSQMCGGFLASSVYELIPVTVPTTKETTPGHSTVKTTDMTTPGHSTRTTTQIPTPRQSTVKTIKMTIPTQPTVTTRDMTIPGHSTVKTIKMTIPTQSSVTTRDMTTLEHSSVKTIEMTIPRYSTVTTTDIITLGKSEVTTTDMKILERSPGTSLQVTEPRTLEVTTIKTTPIFGKIEVTSVYPIIPLVTSVQPIIPSECLCPCSKIGKNKYDFLRGMNLPRDQLREILKQELDLIKKELSVNKSNTTRKRRSKISAPDDRVSATSVGYVGVVFICFIGVLFVFFDILGCFVVKF</sequence>
<name>A0A8B6FUQ8_MYTGA</name>
<keyword evidence="2" id="KW-0472">Membrane</keyword>
<proteinExistence type="predicted"/>
<feature type="compositionally biased region" description="Polar residues" evidence="1">
    <location>
        <begin position="66"/>
        <end position="80"/>
    </location>
</feature>
<keyword evidence="2" id="KW-1133">Transmembrane helix</keyword>
<feature type="transmembrane region" description="Helical" evidence="2">
    <location>
        <begin position="302"/>
        <end position="328"/>
    </location>
</feature>